<evidence type="ECO:0000313" key="9">
    <source>
        <dbReference type="Proteomes" id="UP000886891"/>
    </source>
</evidence>
<dbReference type="Pfam" id="PF03176">
    <property type="entry name" value="MMPL"/>
    <property type="match status" value="1"/>
</dbReference>
<reference evidence="8" key="2">
    <citation type="journal article" date="2021" name="PeerJ">
        <title>Extensive microbial diversity within the chicken gut microbiome revealed by metagenomics and culture.</title>
        <authorList>
            <person name="Gilroy R."/>
            <person name="Ravi A."/>
            <person name="Getino M."/>
            <person name="Pursley I."/>
            <person name="Horton D.L."/>
            <person name="Alikhan N.F."/>
            <person name="Baker D."/>
            <person name="Gharbi K."/>
            <person name="Hall N."/>
            <person name="Watson M."/>
            <person name="Adriaenssens E.M."/>
            <person name="Foster-Nyarko E."/>
            <person name="Jarju S."/>
            <person name="Secka A."/>
            <person name="Antonio M."/>
            <person name="Oren A."/>
            <person name="Chaudhuri R.R."/>
            <person name="La Ragione R."/>
            <person name="Hildebrand F."/>
            <person name="Pallen M.J."/>
        </authorList>
    </citation>
    <scope>NUCLEOTIDE SEQUENCE</scope>
    <source>
        <strain evidence="8">23406</strain>
    </source>
</reference>
<feature type="transmembrane region" description="Helical" evidence="6">
    <location>
        <begin position="158"/>
        <end position="177"/>
    </location>
</feature>
<evidence type="ECO:0000313" key="8">
    <source>
        <dbReference type="EMBL" id="HIV00009.1"/>
    </source>
</evidence>
<feature type="transmembrane region" description="Helical" evidence="6">
    <location>
        <begin position="255"/>
        <end position="280"/>
    </location>
</feature>
<evidence type="ECO:0000256" key="2">
    <source>
        <dbReference type="ARBA" id="ARBA00022475"/>
    </source>
</evidence>
<protein>
    <submittedName>
        <fullName evidence="8">MMPL family transporter</fullName>
    </submittedName>
</protein>
<dbReference type="SUPFAM" id="SSF82866">
    <property type="entry name" value="Multidrug efflux transporter AcrB transmembrane domain"/>
    <property type="match status" value="1"/>
</dbReference>
<evidence type="ECO:0000256" key="3">
    <source>
        <dbReference type="ARBA" id="ARBA00022692"/>
    </source>
</evidence>
<dbReference type="Proteomes" id="UP000886891">
    <property type="component" value="Unassembled WGS sequence"/>
</dbReference>
<dbReference type="GO" id="GO:0005886">
    <property type="term" value="C:plasma membrane"/>
    <property type="evidence" value="ECO:0007669"/>
    <property type="project" value="UniProtKB-SubCell"/>
</dbReference>
<gene>
    <name evidence="8" type="ORF">IAB14_02700</name>
</gene>
<keyword evidence="3 6" id="KW-0812">Transmembrane</keyword>
<evidence type="ECO:0000256" key="5">
    <source>
        <dbReference type="ARBA" id="ARBA00023136"/>
    </source>
</evidence>
<feature type="transmembrane region" description="Helical" evidence="6">
    <location>
        <begin position="216"/>
        <end position="234"/>
    </location>
</feature>
<dbReference type="PANTHER" id="PTHR33406:SF13">
    <property type="entry name" value="MEMBRANE PROTEIN YDFJ"/>
    <property type="match status" value="1"/>
</dbReference>
<keyword evidence="4 6" id="KW-1133">Transmembrane helix</keyword>
<comment type="subcellular location">
    <subcellularLocation>
        <location evidence="1">Cell membrane</location>
        <topology evidence="1">Multi-pass membrane protein</topology>
    </subcellularLocation>
</comment>
<evidence type="ECO:0000256" key="1">
    <source>
        <dbReference type="ARBA" id="ARBA00004651"/>
    </source>
</evidence>
<dbReference type="InterPro" id="IPR050545">
    <property type="entry name" value="Mycobact_MmpL"/>
</dbReference>
<reference evidence="8" key="1">
    <citation type="submission" date="2020-10" db="EMBL/GenBank/DDBJ databases">
        <authorList>
            <person name="Gilroy R."/>
        </authorList>
    </citation>
    <scope>NUCLEOTIDE SEQUENCE</scope>
    <source>
        <strain evidence="8">23406</strain>
    </source>
</reference>
<evidence type="ECO:0000256" key="6">
    <source>
        <dbReference type="SAM" id="Phobius"/>
    </source>
</evidence>
<feature type="transmembrane region" description="Helical" evidence="6">
    <location>
        <begin position="292"/>
        <end position="315"/>
    </location>
</feature>
<keyword evidence="5 6" id="KW-0472">Membrane</keyword>
<dbReference type="InterPro" id="IPR004869">
    <property type="entry name" value="MMPL_dom"/>
</dbReference>
<accession>A0A9D1SXB7</accession>
<evidence type="ECO:0000259" key="7">
    <source>
        <dbReference type="Pfam" id="PF03176"/>
    </source>
</evidence>
<name>A0A9D1SXB7_9FIRM</name>
<feature type="transmembrane region" description="Helical" evidence="6">
    <location>
        <begin position="184"/>
        <end position="204"/>
    </location>
</feature>
<dbReference type="Gene3D" id="1.20.1640.10">
    <property type="entry name" value="Multidrug efflux transporter AcrB transmembrane domain"/>
    <property type="match status" value="1"/>
</dbReference>
<dbReference type="EMBL" id="DVOH01000018">
    <property type="protein sequence ID" value="HIV00009.1"/>
    <property type="molecule type" value="Genomic_DNA"/>
</dbReference>
<evidence type="ECO:0000256" key="4">
    <source>
        <dbReference type="ARBA" id="ARBA00022989"/>
    </source>
</evidence>
<dbReference type="PANTHER" id="PTHR33406">
    <property type="entry name" value="MEMBRANE PROTEIN MJ1562-RELATED"/>
    <property type="match status" value="1"/>
</dbReference>
<organism evidence="8 9">
    <name type="scientific">Candidatus Stercoripulliclostridium merdipullorum</name>
    <dbReference type="NCBI Taxonomy" id="2840952"/>
    <lineage>
        <taxon>Bacteria</taxon>
        <taxon>Bacillati</taxon>
        <taxon>Bacillota</taxon>
        <taxon>Clostridia</taxon>
        <taxon>Eubacteriales</taxon>
        <taxon>Candidatus Stercoripulliclostridium</taxon>
    </lineage>
</organism>
<proteinExistence type="predicted"/>
<sequence>MKRIATFLVKKRIIVLCVFAALAVAGAAMMPFVNINYDLTQYLPDDFKSKQALEIMTEEFGDVSPVDIVFKGITEEQAAVISKELGEFEGITAVLYDAGSADYRKDDYTRFTLTVGHNAYSEEAINVVNTIRDRYQSQGLTVYTVGMIVENDISNSTLFVAILVAFAILMVILFVASSSWLDPLIYLITIGAAVLINMGTNLFFSSVSSMTESVTAILQLVLSMDYSIMLITRYRQERLLVNDPETAMINAIQNGFAPIASSSVTTIVGLLCLIFMSFTIGVDMGIVLAKGVLISLLCVFTVLPALTLMLDKYLYRAMKKRKRNLIPLAEEAK</sequence>
<comment type="caution">
    <text evidence="8">The sequence shown here is derived from an EMBL/GenBank/DDBJ whole genome shotgun (WGS) entry which is preliminary data.</text>
</comment>
<keyword evidence="2" id="KW-1003">Cell membrane</keyword>
<feature type="domain" description="Membrane transport protein MMPL" evidence="7">
    <location>
        <begin position="109"/>
        <end position="321"/>
    </location>
</feature>
<dbReference type="AlphaFoldDB" id="A0A9D1SXB7"/>